<dbReference type="PROSITE" id="PS00211">
    <property type="entry name" value="ABC_TRANSPORTER_1"/>
    <property type="match status" value="1"/>
</dbReference>
<evidence type="ECO:0000256" key="12">
    <source>
        <dbReference type="SAM" id="Phobius"/>
    </source>
</evidence>
<keyword evidence="5 12" id="KW-0812">Transmembrane</keyword>
<dbReference type="KEGG" id="bmur:ABE28_018340"/>
<dbReference type="RefSeq" id="WP_064465665.1">
    <property type="nucleotide sequence ID" value="NZ_JBCNGE010000001.1"/>
</dbReference>
<evidence type="ECO:0000313" key="14">
    <source>
        <dbReference type="EMBL" id="AOH56329.1"/>
    </source>
</evidence>
<evidence type="ECO:0000256" key="6">
    <source>
        <dbReference type="ARBA" id="ARBA00022741"/>
    </source>
</evidence>
<dbReference type="OrthoDB" id="2079174at2"/>
<accession>A0A1B3XSZ2</accession>
<dbReference type="InterPro" id="IPR017871">
    <property type="entry name" value="ABC_transporter-like_CS"/>
</dbReference>
<dbReference type="Pfam" id="PF02687">
    <property type="entry name" value="FtsX"/>
    <property type="match status" value="1"/>
</dbReference>
<evidence type="ECO:0000256" key="5">
    <source>
        <dbReference type="ARBA" id="ARBA00022692"/>
    </source>
</evidence>
<dbReference type="EMBL" id="CP017080">
    <property type="protein sequence ID" value="AOH56329.1"/>
    <property type="molecule type" value="Genomic_DNA"/>
</dbReference>
<dbReference type="Pfam" id="PF00005">
    <property type="entry name" value="ABC_tran"/>
    <property type="match status" value="1"/>
</dbReference>
<feature type="region of interest" description="Disordered" evidence="11">
    <location>
        <begin position="310"/>
        <end position="331"/>
    </location>
</feature>
<dbReference type="Pfam" id="PF12704">
    <property type="entry name" value="MacB_PCD"/>
    <property type="match status" value="1"/>
</dbReference>
<feature type="transmembrane region" description="Helical" evidence="12">
    <location>
        <begin position="569"/>
        <end position="596"/>
    </location>
</feature>
<dbReference type="GO" id="GO:0005886">
    <property type="term" value="C:plasma membrane"/>
    <property type="evidence" value="ECO:0007669"/>
    <property type="project" value="UniProtKB-SubCell"/>
</dbReference>
<comment type="subcellular location">
    <subcellularLocation>
        <location evidence="1">Cell inner membrane</location>
        <topology evidence="1">Multi-pass membrane protein</topology>
    </subcellularLocation>
</comment>
<dbReference type="SUPFAM" id="SSF52540">
    <property type="entry name" value="P-loop containing nucleoside triphosphate hydrolases"/>
    <property type="match status" value="1"/>
</dbReference>
<keyword evidence="3" id="KW-1003">Cell membrane</keyword>
<evidence type="ECO:0000256" key="1">
    <source>
        <dbReference type="ARBA" id="ARBA00004429"/>
    </source>
</evidence>
<feature type="transmembrane region" description="Helical" evidence="12">
    <location>
        <begin position="515"/>
        <end position="548"/>
    </location>
</feature>
<proteinExistence type="inferred from homology"/>
<dbReference type="AlphaFoldDB" id="A0A1B3XSZ2"/>
<dbReference type="InterPro" id="IPR003439">
    <property type="entry name" value="ABC_transporter-like_ATP-bd"/>
</dbReference>
<evidence type="ECO:0000256" key="10">
    <source>
        <dbReference type="ARBA" id="ARBA00038388"/>
    </source>
</evidence>
<name>A0A1B3XSZ2_9BACI</name>
<dbReference type="InterPro" id="IPR017911">
    <property type="entry name" value="MacB-like_ATP-bd"/>
</dbReference>
<dbReference type="SMART" id="SM00382">
    <property type="entry name" value="AAA"/>
    <property type="match status" value="1"/>
</dbReference>
<reference evidence="14 15" key="1">
    <citation type="submission" date="2016-08" db="EMBL/GenBank/DDBJ databases">
        <title>Complete genome sequence of Bacillus muralis G25-68, a strain with toxicity to nematodes.</title>
        <authorList>
            <person name="Zheng Z."/>
        </authorList>
    </citation>
    <scope>NUCLEOTIDE SEQUENCE [LARGE SCALE GENOMIC DNA]</scope>
    <source>
        <strain evidence="14 15">G25-68</strain>
    </source>
</reference>
<dbReference type="GO" id="GO:0005524">
    <property type="term" value="F:ATP binding"/>
    <property type="evidence" value="ECO:0007669"/>
    <property type="project" value="UniProtKB-KW"/>
</dbReference>
<organism evidence="14 15">
    <name type="scientific">Peribacillus muralis</name>
    <dbReference type="NCBI Taxonomy" id="264697"/>
    <lineage>
        <taxon>Bacteria</taxon>
        <taxon>Bacillati</taxon>
        <taxon>Bacillota</taxon>
        <taxon>Bacilli</taxon>
        <taxon>Bacillales</taxon>
        <taxon>Bacillaceae</taxon>
        <taxon>Peribacillus</taxon>
    </lineage>
</organism>
<dbReference type="InterPro" id="IPR027417">
    <property type="entry name" value="P-loop_NTPase"/>
</dbReference>
<dbReference type="GO" id="GO:0022857">
    <property type="term" value="F:transmembrane transporter activity"/>
    <property type="evidence" value="ECO:0007669"/>
    <property type="project" value="UniProtKB-ARBA"/>
</dbReference>
<protein>
    <submittedName>
        <fullName evidence="14">ABC transporter</fullName>
    </submittedName>
</protein>
<dbReference type="InterPro" id="IPR003838">
    <property type="entry name" value="ABC3_permease_C"/>
</dbReference>
<sequence>MSYIQVTHTNKSYKLGMKEKVQVLHDVNISFQKGEFVSILGESGSGKSTLMNIIGGMDRDFEGDVSVDGKKLGQMKEKEIDDYRKLKIGFIFQSFNLISHLSVLENVMMTMQMTNRPRSEQLAKAKQILTELGLEKHLDKRPNQLSGGQKQRVAIARALSNDPDIILADEPTGALDKKNSAQIMELLDGIAKKGKLVITVTHSQKVANYGSRIITMDDGRVVKDEQLKDAYPANERTEQTKTKSLGLPAAIKMAAKNVRLNSKRNVLVSFGGAIGILSVILMLGLGSGVTKYINDEISSSLNPNVIQATKAPEQGKEESKQTPLPNPIQETEPITAKDLEKAKRIKHVKSVDQVFTLTLSSSINYNKGSADIVSFQTMNSAVKESDLIDGKLPKKGEILLSDTLAKKLSDSPKSLIGKKATFYVKTKDQKDRPVVLEKETTVSGLIKGQMNQDTAYTTYDTIEDMYESKELQVSASQLDVTVDDEKNVDNVQATMEKKGFTSTGVGSILNQVTTYLNLATALLAGVAGISLLVSSIMIIVVLYISVVERTKEIGILRAVGARKKDIKRIFFAEAAILGAASGLIGVVIAALIGFLGNNVMERMFDARIINIGVGYMVIGVVIAVAISIIAALFPAAKAAKLDPMESLRYE</sequence>
<feature type="transmembrane region" description="Helical" evidence="12">
    <location>
        <begin position="266"/>
        <end position="289"/>
    </location>
</feature>
<keyword evidence="9 12" id="KW-0472">Membrane</keyword>
<dbReference type="CDD" id="cd03255">
    <property type="entry name" value="ABC_MJ0796_LolCDE_FtsE"/>
    <property type="match status" value="1"/>
</dbReference>
<dbReference type="Proteomes" id="UP000077926">
    <property type="component" value="Chromosome"/>
</dbReference>
<feature type="transmembrane region" description="Helical" evidence="12">
    <location>
        <begin position="608"/>
        <end position="633"/>
    </location>
</feature>
<evidence type="ECO:0000256" key="8">
    <source>
        <dbReference type="ARBA" id="ARBA00022989"/>
    </source>
</evidence>
<evidence type="ECO:0000256" key="9">
    <source>
        <dbReference type="ARBA" id="ARBA00023136"/>
    </source>
</evidence>
<dbReference type="PROSITE" id="PS50893">
    <property type="entry name" value="ABC_TRANSPORTER_2"/>
    <property type="match status" value="1"/>
</dbReference>
<feature type="domain" description="ABC transporter" evidence="13">
    <location>
        <begin position="4"/>
        <end position="243"/>
    </location>
</feature>
<dbReference type="GO" id="GO:0098796">
    <property type="term" value="C:membrane protein complex"/>
    <property type="evidence" value="ECO:0007669"/>
    <property type="project" value="UniProtKB-ARBA"/>
</dbReference>
<dbReference type="FunFam" id="3.40.50.300:FF:000032">
    <property type="entry name" value="Export ABC transporter ATP-binding protein"/>
    <property type="match status" value="1"/>
</dbReference>
<dbReference type="PANTHER" id="PTHR42798">
    <property type="entry name" value="LIPOPROTEIN-RELEASING SYSTEM ATP-BINDING PROTEIN LOLD"/>
    <property type="match status" value="1"/>
</dbReference>
<evidence type="ECO:0000256" key="2">
    <source>
        <dbReference type="ARBA" id="ARBA00022448"/>
    </source>
</evidence>
<keyword evidence="2" id="KW-0813">Transport</keyword>
<gene>
    <name evidence="14" type="ORF">ABE28_018340</name>
</gene>
<evidence type="ECO:0000259" key="13">
    <source>
        <dbReference type="PROSITE" id="PS50893"/>
    </source>
</evidence>
<keyword evidence="4" id="KW-0997">Cell inner membrane</keyword>
<evidence type="ECO:0000256" key="4">
    <source>
        <dbReference type="ARBA" id="ARBA00022519"/>
    </source>
</evidence>
<dbReference type="Gene3D" id="3.40.50.300">
    <property type="entry name" value="P-loop containing nucleotide triphosphate hydrolases"/>
    <property type="match status" value="1"/>
</dbReference>
<dbReference type="InterPro" id="IPR003593">
    <property type="entry name" value="AAA+_ATPase"/>
</dbReference>
<dbReference type="PANTHER" id="PTHR42798:SF6">
    <property type="entry name" value="CELL DIVISION ATP-BINDING PROTEIN FTSE"/>
    <property type="match status" value="1"/>
</dbReference>
<keyword evidence="7" id="KW-0067">ATP-binding</keyword>
<dbReference type="InterPro" id="IPR025857">
    <property type="entry name" value="MacB_PCD"/>
</dbReference>
<dbReference type="GO" id="GO:0016887">
    <property type="term" value="F:ATP hydrolysis activity"/>
    <property type="evidence" value="ECO:0007669"/>
    <property type="project" value="InterPro"/>
</dbReference>
<comment type="similarity">
    <text evidence="10">Belongs to the ABC transporter superfamily. Macrolide exporter (TC 3.A.1.122) family.</text>
</comment>
<evidence type="ECO:0000256" key="11">
    <source>
        <dbReference type="SAM" id="MobiDB-lite"/>
    </source>
</evidence>
<keyword evidence="8 12" id="KW-1133">Transmembrane helix</keyword>
<keyword evidence="6" id="KW-0547">Nucleotide-binding</keyword>
<evidence type="ECO:0000256" key="3">
    <source>
        <dbReference type="ARBA" id="ARBA00022475"/>
    </source>
</evidence>
<keyword evidence="15" id="KW-1185">Reference proteome</keyword>
<evidence type="ECO:0000313" key="15">
    <source>
        <dbReference type="Proteomes" id="UP000077926"/>
    </source>
</evidence>
<evidence type="ECO:0000256" key="7">
    <source>
        <dbReference type="ARBA" id="ARBA00022840"/>
    </source>
</evidence>
<dbReference type="STRING" id="264697.ABE28_018340"/>